<organism evidence="1 2">
    <name type="scientific">Aquabacterium soli</name>
    <dbReference type="NCBI Taxonomy" id="2493092"/>
    <lineage>
        <taxon>Bacteria</taxon>
        <taxon>Pseudomonadati</taxon>
        <taxon>Pseudomonadota</taxon>
        <taxon>Betaproteobacteria</taxon>
        <taxon>Burkholderiales</taxon>
        <taxon>Aquabacterium</taxon>
    </lineage>
</organism>
<keyword evidence="2" id="KW-1185">Reference proteome</keyword>
<gene>
    <name evidence="1" type="ORF">EIP75_20155</name>
</gene>
<evidence type="ECO:0000313" key="2">
    <source>
        <dbReference type="Proteomes" id="UP000269265"/>
    </source>
</evidence>
<reference evidence="1 2" key="1">
    <citation type="submission" date="2018-12" db="EMBL/GenBank/DDBJ databases">
        <title>The whole draft genome of Aquabacterium sp. SJQ9.</title>
        <authorList>
            <person name="Sun L."/>
            <person name="Gao X."/>
            <person name="Chen W."/>
            <person name="Huang K."/>
        </authorList>
    </citation>
    <scope>NUCLEOTIDE SEQUENCE [LARGE SCALE GENOMIC DNA]</scope>
    <source>
        <strain evidence="1 2">SJQ9</strain>
    </source>
</reference>
<accession>A0A3R8U190</accession>
<dbReference type="AlphaFoldDB" id="A0A3R8U190"/>
<dbReference type="EMBL" id="RSED01000021">
    <property type="protein sequence ID" value="RRS02527.1"/>
    <property type="molecule type" value="Genomic_DNA"/>
</dbReference>
<sequence length="150" mass="17050">MNQARYPLTIYYDASCRLCDGEMRNLMLRNTEGLLTFVDASAPGFASPIINTTQSDLLACIHAQWADGQVITGVEVFRHAYGAVGLGWLTAPTAWPVLRQWADRTYPWLVRHRHQVPRWLVAGLFEGPTRWAAERAARRAHCRDNHCAMR</sequence>
<dbReference type="Pfam" id="PF04134">
    <property type="entry name" value="DCC1-like"/>
    <property type="match status" value="1"/>
</dbReference>
<dbReference type="InterPro" id="IPR044691">
    <property type="entry name" value="DCC1_Trx"/>
</dbReference>
<comment type="caution">
    <text evidence="1">The sequence shown here is derived from an EMBL/GenBank/DDBJ whole genome shotgun (WGS) entry which is preliminary data.</text>
</comment>
<dbReference type="PANTHER" id="PTHR34290:SF2">
    <property type="entry name" value="OS04G0668800 PROTEIN"/>
    <property type="match status" value="1"/>
</dbReference>
<dbReference type="RefSeq" id="WP_125244993.1">
    <property type="nucleotide sequence ID" value="NZ_RSED01000021.1"/>
</dbReference>
<dbReference type="InterPro" id="IPR007263">
    <property type="entry name" value="DCC1-like"/>
</dbReference>
<name>A0A3R8U190_9BURK</name>
<dbReference type="OrthoDB" id="5294764at2"/>
<evidence type="ECO:0000313" key="1">
    <source>
        <dbReference type="EMBL" id="RRS02527.1"/>
    </source>
</evidence>
<protein>
    <submittedName>
        <fullName evidence="1">DUF393 domain-containing protein</fullName>
    </submittedName>
</protein>
<dbReference type="Proteomes" id="UP000269265">
    <property type="component" value="Unassembled WGS sequence"/>
</dbReference>
<proteinExistence type="predicted"/>
<dbReference type="PANTHER" id="PTHR34290">
    <property type="entry name" value="SI:CH73-390P7.2"/>
    <property type="match status" value="1"/>
</dbReference>
<dbReference type="GO" id="GO:0015035">
    <property type="term" value="F:protein-disulfide reductase activity"/>
    <property type="evidence" value="ECO:0007669"/>
    <property type="project" value="InterPro"/>
</dbReference>